<feature type="domain" description="Peptidase C51" evidence="1">
    <location>
        <begin position="85"/>
        <end position="176"/>
    </location>
</feature>
<reference evidence="2 3" key="1">
    <citation type="submission" date="2024-06" db="EMBL/GenBank/DDBJ databases">
        <title>The Natural Products Discovery Center: Release of the First 8490 Sequenced Strains for Exploring Actinobacteria Biosynthetic Diversity.</title>
        <authorList>
            <person name="Kalkreuter E."/>
            <person name="Kautsar S.A."/>
            <person name="Yang D."/>
            <person name="Bader C.D."/>
            <person name="Teijaro C.N."/>
            <person name="Fluegel L."/>
            <person name="Davis C.M."/>
            <person name="Simpson J.R."/>
            <person name="Lauterbach L."/>
            <person name="Steele A.D."/>
            <person name="Gui C."/>
            <person name="Meng S."/>
            <person name="Li G."/>
            <person name="Viehrig K."/>
            <person name="Ye F."/>
            <person name="Su P."/>
            <person name="Kiefer A.F."/>
            <person name="Nichols A."/>
            <person name="Cepeda A.J."/>
            <person name="Yan W."/>
            <person name="Fan B."/>
            <person name="Jiang Y."/>
            <person name="Adhikari A."/>
            <person name="Zheng C.-J."/>
            <person name="Schuster L."/>
            <person name="Cowan T.M."/>
            <person name="Smanski M.J."/>
            <person name="Chevrette M.G."/>
            <person name="De Carvalho L.P.S."/>
            <person name="Shen B."/>
        </authorList>
    </citation>
    <scope>NUCLEOTIDE SEQUENCE [LARGE SCALE GENOMIC DNA]</scope>
    <source>
        <strain evidence="2 3">NPDC019708</strain>
    </source>
</reference>
<organism evidence="2 3">
    <name type="scientific">Nocardia rhamnosiphila</name>
    <dbReference type="NCBI Taxonomy" id="426716"/>
    <lineage>
        <taxon>Bacteria</taxon>
        <taxon>Bacillati</taxon>
        <taxon>Actinomycetota</taxon>
        <taxon>Actinomycetes</taxon>
        <taxon>Mycobacteriales</taxon>
        <taxon>Nocardiaceae</taxon>
        <taxon>Nocardia</taxon>
    </lineage>
</organism>
<sequence length="206" mass="21965">MVESSEQVRARRKPVRGIALLLVAAALCLCGCSFFSGSAEGLVGEQLTSFPVIDRATLTAAQARVVDAAATEFADPREGVGYSEGNTEPWCANFVSWVMRAAGLPLANPNSGSWRIPGVYTLQEYYETSGRFAAAGSGYRPVTGDVILYSPESRFGQHTNIVLAEDHGTLTTIGGNEDNAVGIERWDPAAVPDIHIVGYGRLSPGW</sequence>
<comment type="caution">
    <text evidence="2">The sequence shown here is derived from an EMBL/GenBank/DDBJ whole genome shotgun (WGS) entry which is preliminary data.</text>
</comment>
<dbReference type="EMBL" id="JBEYBF010000007">
    <property type="protein sequence ID" value="MEU1952864.1"/>
    <property type="molecule type" value="Genomic_DNA"/>
</dbReference>
<protein>
    <submittedName>
        <fullName evidence="2">CHAP domain-containing protein</fullName>
    </submittedName>
</protein>
<evidence type="ECO:0000313" key="3">
    <source>
        <dbReference type="Proteomes" id="UP001550628"/>
    </source>
</evidence>
<dbReference type="Pfam" id="PF05257">
    <property type="entry name" value="CHAP"/>
    <property type="match status" value="1"/>
</dbReference>
<name>A0ABV2WPP9_9NOCA</name>
<proteinExistence type="predicted"/>
<dbReference type="InterPro" id="IPR007921">
    <property type="entry name" value="CHAP_dom"/>
</dbReference>
<gene>
    <name evidence="2" type="ORF">ABZ510_13450</name>
</gene>
<evidence type="ECO:0000313" key="2">
    <source>
        <dbReference type="EMBL" id="MEU1952864.1"/>
    </source>
</evidence>
<dbReference type="RefSeq" id="WP_356957243.1">
    <property type="nucleotide sequence ID" value="NZ_JBEYBD010000008.1"/>
</dbReference>
<evidence type="ECO:0000259" key="1">
    <source>
        <dbReference type="Pfam" id="PF05257"/>
    </source>
</evidence>
<accession>A0ABV2WPP9</accession>
<dbReference type="Proteomes" id="UP001550628">
    <property type="component" value="Unassembled WGS sequence"/>
</dbReference>
<keyword evidence="3" id="KW-1185">Reference proteome</keyword>